<organism evidence="1 2">
    <name type="scientific">Paraburkholderia phymatum</name>
    <dbReference type="NCBI Taxonomy" id="148447"/>
    <lineage>
        <taxon>Bacteria</taxon>
        <taxon>Pseudomonadati</taxon>
        <taxon>Pseudomonadota</taxon>
        <taxon>Betaproteobacteria</taxon>
        <taxon>Burkholderiales</taxon>
        <taxon>Burkholderiaceae</taxon>
        <taxon>Paraburkholderia</taxon>
    </lineage>
</organism>
<sequence>MSPELSIILLTMALRVVETVGKTTGAIASLKARLRRVEFATPYSIVCGGLLVACVMVGLCAMVLYQSRQDALERASGTSRNVALIAERDIERNFELYALSLQAVVDGLNQADVMALPPHLRHQVLFDRAATAKDLGSILVLDASGNIVIDSGSDIPRKGNFSDRKYFTIQRDNPNVGLYVSDPYQSRLRNSSPSIALSRRLSHPDGSFAGIVLLSVNLEYFRLLLAGLSLGPHGAVSLIGRDGIMIMRQPYDPRTPGRDISKASTFRRFVSAAEGSFSDTASIDGVRRLYFFRNFPDLPLIIMVAEAEQDIYAAWRRRALTMGTLMVGFGMAFVGVSFLFGAQLRRRMRAESELQLLARTDGLTGLHNRRTLGEILDQEWRRARRTRSVFSLLFVDIDRFKAYNDTYGHQAGDDALAAVARCIGENIRRPVDSAARYGGEEFVVVLPDTPPAGASLIAERIRSAISDLAIEHAGSEYGRVTASIGAASWTPERDDDVTAMIKAADEALYNAKATGRNKVAPVPGMTDMLSRMRHAGIIPRKHGQDRRAP</sequence>
<keyword evidence="1" id="KW-0808">Transferase</keyword>
<keyword evidence="1" id="KW-0548">Nucleotidyltransferase</keyword>
<dbReference type="EC" id="2.7.7.65" evidence="1"/>
<comment type="caution">
    <text evidence="1">The sequence shown here is derived from an EMBL/GenBank/DDBJ whole genome shotgun (WGS) entry which is preliminary data.</text>
</comment>
<keyword evidence="2" id="KW-1185">Reference proteome</keyword>
<reference evidence="1" key="1">
    <citation type="submission" date="2024-07" db="EMBL/GenBank/DDBJ databases">
        <title>A survey of Mimosa microsymbionts across Brazilian biomes reveals a high diversity of Paraburkholderia nodulating endemic species, but also that Cupriavidus is common as a symbiont of widespread species.</title>
        <authorList>
            <person name="Rouws L."/>
            <person name="Barauna A."/>
            <person name="Beukes C."/>
            <person name="Rouws J.R.C."/>
            <person name="De Faria S.M."/>
            <person name="Gross E."/>
            <person name="Bueno Dos Reis Junior F."/>
            <person name="Simon M.F."/>
            <person name="Maluk M."/>
            <person name="Odee D.W."/>
            <person name="Kenicer G."/>
            <person name="Young J.P.W."/>
            <person name="Reis V.M."/>
            <person name="Zilli J."/>
            <person name="James E.K."/>
        </authorList>
    </citation>
    <scope>NUCLEOTIDE SEQUENCE</scope>
    <source>
        <strain evidence="1">EG181B</strain>
    </source>
</reference>
<dbReference type="EMBL" id="JBFRCH010000013">
    <property type="protein sequence ID" value="MEX3934467.1"/>
    <property type="molecule type" value="Genomic_DNA"/>
</dbReference>
<evidence type="ECO:0000313" key="2">
    <source>
        <dbReference type="Proteomes" id="UP001558850"/>
    </source>
</evidence>
<dbReference type="Proteomes" id="UP001558850">
    <property type="component" value="Unassembled WGS sequence"/>
</dbReference>
<accession>A0ACC6U4Q4</accession>
<name>A0ACC6U4Q4_9BURK</name>
<evidence type="ECO:0000313" key="1">
    <source>
        <dbReference type="EMBL" id="MEX3934467.1"/>
    </source>
</evidence>
<gene>
    <name evidence="1" type="ORF">AB4Y32_22230</name>
</gene>
<protein>
    <submittedName>
        <fullName evidence="1">Diguanylate cyclase</fullName>
        <ecNumber evidence="1">2.7.7.65</ecNumber>
    </submittedName>
</protein>
<proteinExistence type="predicted"/>